<dbReference type="PANTHER" id="PTHR13379">
    <property type="entry name" value="UNCHARACTERIZED DUF1308"/>
    <property type="match status" value="1"/>
</dbReference>
<evidence type="ECO:0000259" key="1">
    <source>
        <dbReference type="Pfam" id="PF07000"/>
    </source>
</evidence>
<evidence type="ECO:0000313" key="3">
    <source>
        <dbReference type="Proteomes" id="UP000829196"/>
    </source>
</evidence>
<dbReference type="Pfam" id="PF07000">
    <property type="entry name" value="DUF1308"/>
    <property type="match status" value="1"/>
</dbReference>
<reference evidence="2" key="1">
    <citation type="journal article" date="2022" name="Front. Genet.">
        <title>Chromosome-Scale Assembly of the Dendrobium nobile Genome Provides Insights Into the Molecular Mechanism of the Biosynthesis of the Medicinal Active Ingredient of Dendrobium.</title>
        <authorList>
            <person name="Xu Q."/>
            <person name="Niu S.-C."/>
            <person name="Li K.-L."/>
            <person name="Zheng P.-J."/>
            <person name="Zhang X.-J."/>
            <person name="Jia Y."/>
            <person name="Liu Y."/>
            <person name="Niu Y.-X."/>
            <person name="Yu L.-H."/>
            <person name="Chen D.-F."/>
            <person name="Zhang G.-Q."/>
        </authorList>
    </citation>
    <scope>NUCLEOTIDE SEQUENCE</scope>
    <source>
        <tissue evidence="2">Leaf</tissue>
    </source>
</reference>
<dbReference type="EMBL" id="JAGYWB010000013">
    <property type="protein sequence ID" value="KAI0500074.1"/>
    <property type="molecule type" value="Genomic_DNA"/>
</dbReference>
<gene>
    <name evidence="2" type="ORF">KFK09_018282</name>
</gene>
<dbReference type="InterPro" id="IPR010733">
    <property type="entry name" value="DUF1308"/>
</dbReference>
<dbReference type="Proteomes" id="UP000829196">
    <property type="component" value="Unassembled WGS sequence"/>
</dbReference>
<organism evidence="2 3">
    <name type="scientific">Dendrobium nobile</name>
    <name type="common">Orchid</name>
    <dbReference type="NCBI Taxonomy" id="94219"/>
    <lineage>
        <taxon>Eukaryota</taxon>
        <taxon>Viridiplantae</taxon>
        <taxon>Streptophyta</taxon>
        <taxon>Embryophyta</taxon>
        <taxon>Tracheophyta</taxon>
        <taxon>Spermatophyta</taxon>
        <taxon>Magnoliopsida</taxon>
        <taxon>Liliopsida</taxon>
        <taxon>Asparagales</taxon>
        <taxon>Orchidaceae</taxon>
        <taxon>Epidendroideae</taxon>
        <taxon>Malaxideae</taxon>
        <taxon>Dendrobiinae</taxon>
        <taxon>Dendrobium</taxon>
    </lineage>
</organism>
<dbReference type="OrthoDB" id="441890at2759"/>
<protein>
    <recommendedName>
        <fullName evidence="1">DUF1308 domain-containing protein</fullName>
    </recommendedName>
</protein>
<feature type="domain" description="DUF1308" evidence="1">
    <location>
        <begin position="259"/>
        <end position="425"/>
    </location>
</feature>
<evidence type="ECO:0000313" key="2">
    <source>
        <dbReference type="EMBL" id="KAI0500074.1"/>
    </source>
</evidence>
<name>A0A8T3AVI8_DENNO</name>
<comment type="caution">
    <text evidence="2">The sequence shown here is derived from an EMBL/GenBank/DDBJ whole genome shotgun (WGS) entry which is preliminary data.</text>
</comment>
<keyword evidence="3" id="KW-1185">Reference proteome</keyword>
<accession>A0A8T3AVI8</accession>
<sequence length="439" mass="47819">MDQAVVQHASEAEQLQSRCLSLQALIVTSFPPCKLSTPAKLTLLRLLRSELRFLLRLPFPSSPITSNIGYFDSIVRVLLHPAIRNASRLCKPVPSNSAQVDIVCTFDSSPAWFLVSHRNPTRISWSGSLRSRAERTLLAARSASVALKPTYLFLVFCRGLPDDAASAIGGHLGAVEIDAHAECIVFEDLEEGWVGVGSWGMQGSRWFRVQIEGDDLERFNEVSGFASVGEGEEVDRGNDVFGELMSCLRPGGVVSVDLINFDTTVLIAMVSGISNGAAERLLGAPEVDLRRRFKGNYKFVIAQATSELEQPILIDLKVVLEGKTGIICESVRSEFKELMFMCGGANEKFRADQLLKHLLVVPDSPSARISALPTTRKIAEKNKVIFGTGDHYRAPTLTANMGFVRAISQTGMSLLTIEHRPRALTVCGFAELITAGSGG</sequence>
<dbReference type="PANTHER" id="PTHR13379:SF0">
    <property type="entry name" value="UPF0415 PROTEIN C7ORF25"/>
    <property type="match status" value="1"/>
</dbReference>
<dbReference type="AlphaFoldDB" id="A0A8T3AVI8"/>
<proteinExistence type="predicted"/>